<evidence type="ECO:0000256" key="1">
    <source>
        <dbReference type="SAM" id="MobiDB-lite"/>
    </source>
</evidence>
<feature type="region of interest" description="Disordered" evidence="1">
    <location>
        <begin position="82"/>
        <end position="142"/>
    </location>
</feature>
<feature type="region of interest" description="Disordered" evidence="1">
    <location>
        <begin position="232"/>
        <end position="273"/>
    </location>
</feature>
<proteinExistence type="predicted"/>
<feature type="compositionally biased region" description="Basic and acidic residues" evidence="1">
    <location>
        <begin position="236"/>
        <end position="273"/>
    </location>
</feature>
<reference evidence="2" key="2">
    <citation type="submission" date="2021-08" db="EMBL/GenBank/DDBJ databases">
        <authorList>
            <person name="Gostincar C."/>
            <person name="Sun X."/>
            <person name="Song Z."/>
            <person name="Gunde-Cimerman N."/>
        </authorList>
    </citation>
    <scope>NUCLEOTIDE SEQUENCE</scope>
    <source>
        <strain evidence="2">EXF-9298</strain>
    </source>
</reference>
<dbReference type="Proteomes" id="UP000729357">
    <property type="component" value="Unassembled WGS sequence"/>
</dbReference>
<protein>
    <submittedName>
        <fullName evidence="2">Uncharacterized protein</fullName>
    </submittedName>
</protein>
<evidence type="ECO:0000313" key="3">
    <source>
        <dbReference type="Proteomes" id="UP000729357"/>
    </source>
</evidence>
<name>A0A9P8JGS0_AURME</name>
<organism evidence="2 3">
    <name type="scientific">Aureobasidium melanogenum</name>
    <name type="common">Aureobasidium pullulans var. melanogenum</name>
    <dbReference type="NCBI Taxonomy" id="46634"/>
    <lineage>
        <taxon>Eukaryota</taxon>
        <taxon>Fungi</taxon>
        <taxon>Dikarya</taxon>
        <taxon>Ascomycota</taxon>
        <taxon>Pezizomycotina</taxon>
        <taxon>Dothideomycetes</taxon>
        <taxon>Dothideomycetidae</taxon>
        <taxon>Dothideales</taxon>
        <taxon>Saccotheciaceae</taxon>
        <taxon>Aureobasidium</taxon>
    </lineage>
</organism>
<keyword evidence="3" id="KW-1185">Reference proteome</keyword>
<gene>
    <name evidence="2" type="ORF">KCU98_g21949</name>
</gene>
<reference evidence="2" key="1">
    <citation type="journal article" date="2021" name="J Fungi (Basel)">
        <title>Virulence traits and population genomics of the black yeast Aureobasidium melanogenum.</title>
        <authorList>
            <person name="Cernosa A."/>
            <person name="Sun X."/>
            <person name="Gostincar C."/>
            <person name="Fang C."/>
            <person name="Gunde-Cimerman N."/>
            <person name="Song Z."/>
        </authorList>
    </citation>
    <scope>NUCLEOTIDE SEQUENCE</scope>
    <source>
        <strain evidence="2">EXF-9298</strain>
    </source>
</reference>
<feature type="non-terminal residue" evidence="2">
    <location>
        <position position="1"/>
    </location>
</feature>
<evidence type="ECO:0000313" key="2">
    <source>
        <dbReference type="EMBL" id="KAG9922604.1"/>
    </source>
</evidence>
<feature type="compositionally biased region" description="Low complexity" evidence="1">
    <location>
        <begin position="85"/>
        <end position="96"/>
    </location>
</feature>
<accession>A0A9P8JGS0</accession>
<dbReference type="EMBL" id="JAHFXS010008050">
    <property type="protein sequence ID" value="KAG9922604.1"/>
    <property type="molecule type" value="Genomic_DNA"/>
</dbReference>
<dbReference type="AlphaFoldDB" id="A0A9P8JGS0"/>
<comment type="caution">
    <text evidence="2">The sequence shown here is derived from an EMBL/GenBank/DDBJ whole genome shotgun (WGS) entry which is preliminary data.</text>
</comment>
<feature type="compositionally biased region" description="Polar residues" evidence="1">
    <location>
        <begin position="133"/>
        <end position="142"/>
    </location>
</feature>
<sequence>MAQLGQHAQIMASFAQFLIDRIKKNDYDGPLTRLILEVLVRCDTFPARTYDVTKLGKCISNLSKNGNKETHDICERIKGNVTGGAESQASTEQQSSVKSPPSNRPTPEPIAGVKRAAPGSASSDQASKRVLVTPTTGNTAAKTSMLKRTLPVGSNSKPAAAAAAKPAVGATIKAKPAVTKSVTSASTGAGVKKAITKTTTPSVVAAAIKSIEKKAAPAVPAKPAFSFAETMANLNKSKEKEPSPLKTEEKQAPETQEEKAKRLRKEERRKLRV</sequence>